<evidence type="ECO:0000256" key="9">
    <source>
        <dbReference type="ARBA" id="ARBA00023303"/>
    </source>
</evidence>
<evidence type="ECO:0000256" key="8">
    <source>
        <dbReference type="ARBA" id="ARBA00023214"/>
    </source>
</evidence>
<dbReference type="Pfam" id="PF00654">
    <property type="entry name" value="Voltage_CLC"/>
    <property type="match status" value="1"/>
</dbReference>
<feature type="transmembrane region" description="Helical" evidence="12">
    <location>
        <begin position="172"/>
        <end position="197"/>
    </location>
</feature>
<feature type="transmembrane region" description="Helical" evidence="12">
    <location>
        <begin position="203"/>
        <end position="226"/>
    </location>
</feature>
<evidence type="ECO:0000256" key="1">
    <source>
        <dbReference type="ARBA" id="ARBA00004141"/>
    </source>
</evidence>
<keyword evidence="4 12" id="KW-1133">Transmembrane helix</keyword>
<reference evidence="14" key="2">
    <citation type="journal article" date="2022" name="Microbiol. Resour. Announc.">
        <title>Metagenome Sequencing to Explore Phylogenomics of Terrestrial Cyanobacteria.</title>
        <authorList>
            <person name="Ward R.D."/>
            <person name="Stajich J.E."/>
            <person name="Johansen J.R."/>
            <person name="Huntemann M."/>
            <person name="Clum A."/>
            <person name="Foster B."/>
            <person name="Foster B."/>
            <person name="Roux S."/>
            <person name="Palaniappan K."/>
            <person name="Varghese N."/>
            <person name="Mukherjee S."/>
            <person name="Reddy T.B.K."/>
            <person name="Daum C."/>
            <person name="Copeland A."/>
            <person name="Chen I.A."/>
            <person name="Ivanova N.N."/>
            <person name="Kyrpides N.C."/>
            <person name="Shapiro N."/>
            <person name="Eloe-Fadrosh E.A."/>
            <person name="Pietrasiak N."/>
        </authorList>
    </citation>
    <scope>NUCLEOTIDE SEQUENCE</scope>
    <source>
        <strain evidence="14">UHER 2000/2452</strain>
    </source>
</reference>
<dbReference type="EMBL" id="JAHHHD010000003">
    <property type="protein sequence ID" value="MBW4657998.1"/>
    <property type="molecule type" value="Genomic_DNA"/>
</dbReference>
<evidence type="ECO:0000256" key="12">
    <source>
        <dbReference type="SAM" id="Phobius"/>
    </source>
</evidence>
<dbReference type="Gene3D" id="1.10.3080.10">
    <property type="entry name" value="Clc chloride channel"/>
    <property type="match status" value="1"/>
</dbReference>
<feature type="region of interest" description="Disordered" evidence="11">
    <location>
        <begin position="610"/>
        <end position="637"/>
    </location>
</feature>
<keyword evidence="8" id="KW-0868">Chloride</keyword>
<keyword evidence="10" id="KW-0129">CBS domain</keyword>
<protein>
    <submittedName>
        <fullName evidence="14">Chloride channel protein</fullName>
    </submittedName>
</protein>
<dbReference type="SUPFAM" id="SSF81340">
    <property type="entry name" value="Clc chloride channel"/>
    <property type="match status" value="1"/>
</dbReference>
<evidence type="ECO:0000313" key="14">
    <source>
        <dbReference type="EMBL" id="MBW4657998.1"/>
    </source>
</evidence>
<evidence type="ECO:0000259" key="13">
    <source>
        <dbReference type="PROSITE" id="PS51371"/>
    </source>
</evidence>
<feature type="domain" description="CBS" evidence="13">
    <location>
        <begin position="473"/>
        <end position="530"/>
    </location>
</feature>
<sequence length="637" mass="67937">MKLTSESQDQMPLERSLPAESVVDLLSRVKPKPETTLLLLAVLIGMGAGAGVVLFRTLIHFIHGLMFGEVSSFFSPWGHWTLALIPLVGGVLIGLLRWWMQDFGPGLAKLMEVVQGNREVMLLNPVTKMVAASISLGSGASLGPEGPSVEIGAYFSLLLGKALQVSQERRRLLLSAGAAAGLAAGFNAPIAGVFFALEVVSRTTFAASAASAVLLSAVVAAWIAQIGLGSQPAFALPAYEVRSLMELPLYVGLGLSAGGVSLLYVRSLKFSQRCFQGEIAGFRWLATIPRPFHPVMGGLCLGIVALWLPQILGVGYETVESMLQDVQFPLPLVVSLLVMKLLMTALSFGSGFVGGVFAPALFLGASLGAMYGKVLALALPMLHDYIASPPAYAMVGMAAVLAASVRAPLTSILLLFELTHDYRIVLPLMTAVGLSIWLIDQPQAQVVIDNTPEPQAETIAPSEIPDITVAEAMHLAPLQLSADLPLAAAIQTLIERRDRSALVVGDDQQLVGILTLQDINRLLARAKSDGENATLSQPIQQLCTTKVLSVHADELLTEAIARMATRGLQQLPVITREEPQRVIGLLTQEDLVLAQAIAHTRDAFQHHLAQHPGNHTSQSESHTSHLEDQETATIAPL</sequence>
<keyword evidence="9" id="KW-0407">Ion channel</keyword>
<reference evidence="14" key="1">
    <citation type="submission" date="2021-05" db="EMBL/GenBank/DDBJ databases">
        <authorList>
            <person name="Pietrasiak N."/>
            <person name="Ward R."/>
            <person name="Stajich J.E."/>
            <person name="Kurbessoian T."/>
        </authorList>
    </citation>
    <scope>NUCLEOTIDE SEQUENCE</scope>
    <source>
        <strain evidence="14">UHER 2000/2452</strain>
    </source>
</reference>
<proteinExistence type="predicted"/>
<name>A0A951UMT2_9CYAN</name>
<keyword evidence="2" id="KW-0813">Transport</keyword>
<dbReference type="Pfam" id="PF00571">
    <property type="entry name" value="CBS"/>
    <property type="match status" value="2"/>
</dbReference>
<dbReference type="PANTHER" id="PTHR43427:SF6">
    <property type="entry name" value="CHLORIDE CHANNEL PROTEIN CLC-E"/>
    <property type="match status" value="1"/>
</dbReference>
<dbReference type="SMART" id="SM00116">
    <property type="entry name" value="CBS"/>
    <property type="match status" value="2"/>
</dbReference>
<feature type="transmembrane region" description="Helical" evidence="12">
    <location>
        <begin position="247"/>
        <end position="265"/>
    </location>
</feature>
<dbReference type="Gene3D" id="3.10.580.10">
    <property type="entry name" value="CBS-domain"/>
    <property type="match status" value="1"/>
</dbReference>
<evidence type="ECO:0000256" key="10">
    <source>
        <dbReference type="PROSITE-ProRule" id="PRU00703"/>
    </source>
</evidence>
<gene>
    <name evidence="14" type="ORF">KME15_04945</name>
</gene>
<evidence type="ECO:0000256" key="11">
    <source>
        <dbReference type="SAM" id="MobiDB-lite"/>
    </source>
</evidence>
<evidence type="ECO:0000256" key="2">
    <source>
        <dbReference type="ARBA" id="ARBA00022448"/>
    </source>
</evidence>
<feature type="transmembrane region" description="Helical" evidence="12">
    <location>
        <begin position="356"/>
        <end position="379"/>
    </location>
</feature>
<feature type="transmembrane region" description="Helical" evidence="12">
    <location>
        <begin position="391"/>
        <end position="416"/>
    </location>
</feature>
<keyword evidence="6 12" id="KW-0472">Membrane</keyword>
<dbReference type="PANTHER" id="PTHR43427">
    <property type="entry name" value="CHLORIDE CHANNEL PROTEIN CLC-E"/>
    <property type="match status" value="1"/>
</dbReference>
<dbReference type="GO" id="GO:0034707">
    <property type="term" value="C:chloride channel complex"/>
    <property type="evidence" value="ECO:0007669"/>
    <property type="project" value="UniProtKB-KW"/>
</dbReference>
<dbReference type="AlphaFoldDB" id="A0A951UMT2"/>
<evidence type="ECO:0000256" key="7">
    <source>
        <dbReference type="ARBA" id="ARBA00023173"/>
    </source>
</evidence>
<dbReference type="InterPro" id="IPR046342">
    <property type="entry name" value="CBS_dom_sf"/>
</dbReference>
<dbReference type="GO" id="GO:0005254">
    <property type="term" value="F:chloride channel activity"/>
    <property type="evidence" value="ECO:0007669"/>
    <property type="project" value="UniProtKB-KW"/>
</dbReference>
<dbReference type="SUPFAM" id="SSF54631">
    <property type="entry name" value="CBS-domain pair"/>
    <property type="match status" value="1"/>
</dbReference>
<dbReference type="InterPro" id="IPR050368">
    <property type="entry name" value="ClC-type_chloride_channel"/>
</dbReference>
<dbReference type="InterPro" id="IPR001807">
    <property type="entry name" value="ClC"/>
</dbReference>
<dbReference type="CDD" id="cd00400">
    <property type="entry name" value="Voltage_gated_ClC"/>
    <property type="match status" value="1"/>
</dbReference>
<feature type="transmembrane region" description="Helical" evidence="12">
    <location>
        <begin position="295"/>
        <end position="316"/>
    </location>
</feature>
<evidence type="ECO:0000313" key="15">
    <source>
        <dbReference type="Proteomes" id="UP000757435"/>
    </source>
</evidence>
<organism evidence="14 15">
    <name type="scientific">Drouetiella hepatica Uher 2000/2452</name>
    <dbReference type="NCBI Taxonomy" id="904376"/>
    <lineage>
        <taxon>Bacteria</taxon>
        <taxon>Bacillati</taxon>
        <taxon>Cyanobacteriota</taxon>
        <taxon>Cyanophyceae</taxon>
        <taxon>Oculatellales</taxon>
        <taxon>Oculatellaceae</taxon>
        <taxon>Drouetiella</taxon>
    </lineage>
</organism>
<feature type="domain" description="CBS" evidence="13">
    <location>
        <begin position="543"/>
        <end position="603"/>
    </location>
</feature>
<feature type="transmembrane region" description="Helical" evidence="12">
    <location>
        <begin position="422"/>
        <end position="439"/>
    </location>
</feature>
<feature type="transmembrane region" description="Helical" evidence="12">
    <location>
        <begin position="328"/>
        <end position="350"/>
    </location>
</feature>
<comment type="caution">
    <text evidence="14">The sequence shown here is derived from an EMBL/GenBank/DDBJ whole genome shotgun (WGS) entry which is preliminary data.</text>
</comment>
<dbReference type="PROSITE" id="PS51371">
    <property type="entry name" value="CBS"/>
    <property type="match status" value="2"/>
</dbReference>
<dbReference type="Proteomes" id="UP000757435">
    <property type="component" value="Unassembled WGS sequence"/>
</dbReference>
<evidence type="ECO:0000256" key="3">
    <source>
        <dbReference type="ARBA" id="ARBA00022692"/>
    </source>
</evidence>
<evidence type="ECO:0000256" key="5">
    <source>
        <dbReference type="ARBA" id="ARBA00023065"/>
    </source>
</evidence>
<keyword evidence="3 12" id="KW-0812">Transmembrane</keyword>
<feature type="transmembrane region" description="Helical" evidence="12">
    <location>
        <begin position="79"/>
        <end position="99"/>
    </location>
</feature>
<dbReference type="InterPro" id="IPR000644">
    <property type="entry name" value="CBS_dom"/>
</dbReference>
<accession>A0A951UMT2</accession>
<evidence type="ECO:0000256" key="4">
    <source>
        <dbReference type="ARBA" id="ARBA00022989"/>
    </source>
</evidence>
<comment type="subcellular location">
    <subcellularLocation>
        <location evidence="1">Membrane</location>
        <topology evidence="1">Multi-pass membrane protein</topology>
    </subcellularLocation>
</comment>
<dbReference type="InterPro" id="IPR014743">
    <property type="entry name" value="Cl-channel_core"/>
</dbReference>
<keyword evidence="5" id="KW-0406">Ion transport</keyword>
<dbReference type="PRINTS" id="PR00762">
    <property type="entry name" value="CLCHANNEL"/>
</dbReference>
<keyword evidence="7" id="KW-0869">Chloride channel</keyword>
<feature type="transmembrane region" description="Helical" evidence="12">
    <location>
        <begin position="37"/>
        <end position="59"/>
    </location>
</feature>
<evidence type="ECO:0000256" key="6">
    <source>
        <dbReference type="ARBA" id="ARBA00023136"/>
    </source>
</evidence>